<feature type="region of interest" description="Disordered" evidence="1">
    <location>
        <begin position="71"/>
        <end position="96"/>
    </location>
</feature>
<comment type="caution">
    <text evidence="2">The sequence shown here is derived from an EMBL/GenBank/DDBJ whole genome shotgun (WGS) entry which is preliminary data.</text>
</comment>
<protein>
    <submittedName>
        <fullName evidence="2">Uncharacterized protein</fullName>
    </submittedName>
</protein>
<gene>
    <name evidence="2" type="ORF">EVAR_86855_1</name>
</gene>
<dbReference type="Proteomes" id="UP000299102">
    <property type="component" value="Unassembled WGS sequence"/>
</dbReference>
<sequence length="119" mass="13836">MCVWLDCNVVRTVKVLTHTDAETNPLQEANHPRLRRRSITLLRKKKPSRAVRTLRNRLLTFPWRFSCRAGRCARPGQHGPRTRPSTAGRESTRTRRTSLPTRAWFILQVIVLTDSKGHR</sequence>
<dbReference type="AlphaFoldDB" id="A0A4C1VVL3"/>
<keyword evidence="3" id="KW-1185">Reference proteome</keyword>
<evidence type="ECO:0000313" key="3">
    <source>
        <dbReference type="Proteomes" id="UP000299102"/>
    </source>
</evidence>
<evidence type="ECO:0000313" key="2">
    <source>
        <dbReference type="EMBL" id="GBP41885.1"/>
    </source>
</evidence>
<evidence type="ECO:0000256" key="1">
    <source>
        <dbReference type="SAM" id="MobiDB-lite"/>
    </source>
</evidence>
<accession>A0A4C1VVL3</accession>
<name>A0A4C1VVL3_EUMVA</name>
<organism evidence="2 3">
    <name type="scientific">Eumeta variegata</name>
    <name type="common">Bagworm moth</name>
    <name type="synonym">Eumeta japonica</name>
    <dbReference type="NCBI Taxonomy" id="151549"/>
    <lineage>
        <taxon>Eukaryota</taxon>
        <taxon>Metazoa</taxon>
        <taxon>Ecdysozoa</taxon>
        <taxon>Arthropoda</taxon>
        <taxon>Hexapoda</taxon>
        <taxon>Insecta</taxon>
        <taxon>Pterygota</taxon>
        <taxon>Neoptera</taxon>
        <taxon>Endopterygota</taxon>
        <taxon>Lepidoptera</taxon>
        <taxon>Glossata</taxon>
        <taxon>Ditrysia</taxon>
        <taxon>Tineoidea</taxon>
        <taxon>Psychidae</taxon>
        <taxon>Oiketicinae</taxon>
        <taxon>Eumeta</taxon>
    </lineage>
</organism>
<dbReference type="EMBL" id="BGZK01000407">
    <property type="protein sequence ID" value="GBP41885.1"/>
    <property type="molecule type" value="Genomic_DNA"/>
</dbReference>
<reference evidence="2 3" key="1">
    <citation type="journal article" date="2019" name="Commun. Biol.">
        <title>The bagworm genome reveals a unique fibroin gene that provides high tensile strength.</title>
        <authorList>
            <person name="Kono N."/>
            <person name="Nakamura H."/>
            <person name="Ohtoshi R."/>
            <person name="Tomita M."/>
            <person name="Numata K."/>
            <person name="Arakawa K."/>
        </authorList>
    </citation>
    <scope>NUCLEOTIDE SEQUENCE [LARGE SCALE GENOMIC DNA]</scope>
</reference>
<proteinExistence type="predicted"/>